<proteinExistence type="predicted"/>
<name>A0A9D7S6X0_9BACT</name>
<dbReference type="AlphaFoldDB" id="A0A9D7S6X0"/>
<reference evidence="1 2" key="1">
    <citation type="submission" date="2020-10" db="EMBL/GenBank/DDBJ databases">
        <title>Connecting structure to function with the recovery of over 1000 high-quality activated sludge metagenome-assembled genomes encoding full-length rRNA genes using long-read sequencing.</title>
        <authorList>
            <person name="Singleton C.M."/>
            <person name="Petriglieri F."/>
            <person name="Kristensen J.M."/>
            <person name="Kirkegaard R.H."/>
            <person name="Michaelsen T.Y."/>
            <person name="Andersen M.H."/>
            <person name="Karst S.M."/>
            <person name="Dueholm M.S."/>
            <person name="Nielsen P.H."/>
            <person name="Albertsen M."/>
        </authorList>
    </citation>
    <scope>NUCLEOTIDE SEQUENCE [LARGE SCALE GENOMIC DNA]</scope>
    <source>
        <strain evidence="1">Ribe_18-Q3-R11-54_BAT3C.373</strain>
    </source>
</reference>
<protein>
    <submittedName>
        <fullName evidence="1">Uncharacterized protein</fullName>
    </submittedName>
</protein>
<evidence type="ECO:0000313" key="2">
    <source>
        <dbReference type="Proteomes" id="UP000808349"/>
    </source>
</evidence>
<sequence length="212" mass="24467">MSSYVKQYESWDIDSELTTYKTKLHNQYLESYNNASKLILKYDLIELLFMLNQEIHSTTFTTLDSLIKIYNENNAPPYFANHNISEIITSNQYPSEFESILKKLAIIDFAEHVYLSSLGCNFILDRFCVIKIPNNAPVSKYCVFGLASSFDSENTFGNYLVIGNNTILDPLEVPYKLTSPFDSTTLIHKYVKLYNQKDSLITPYKTKIIDLD</sequence>
<organism evidence="1 2">
    <name type="scientific">Candidatus Defluviibacterium haderslevense</name>
    <dbReference type="NCBI Taxonomy" id="2981993"/>
    <lineage>
        <taxon>Bacteria</taxon>
        <taxon>Pseudomonadati</taxon>
        <taxon>Bacteroidota</taxon>
        <taxon>Saprospiria</taxon>
        <taxon>Saprospirales</taxon>
        <taxon>Saprospiraceae</taxon>
        <taxon>Candidatus Defluviibacterium</taxon>
    </lineage>
</organism>
<evidence type="ECO:0000313" key="1">
    <source>
        <dbReference type="EMBL" id="MBK9716330.1"/>
    </source>
</evidence>
<comment type="caution">
    <text evidence="1">The sequence shown here is derived from an EMBL/GenBank/DDBJ whole genome shotgun (WGS) entry which is preliminary data.</text>
</comment>
<accession>A0A9D7S6X0</accession>
<dbReference type="EMBL" id="JADKFW010000004">
    <property type="protein sequence ID" value="MBK9716330.1"/>
    <property type="molecule type" value="Genomic_DNA"/>
</dbReference>
<dbReference type="Proteomes" id="UP000808349">
    <property type="component" value="Unassembled WGS sequence"/>
</dbReference>
<gene>
    <name evidence="1" type="ORF">IPO85_02170</name>
</gene>